<sequence>MIIKQKLAGNIDFDYKWYDIYNCDDHDIRLLKDDFDLTSEIISYITDLHERPHFDHDYITNSDLLVYDVPVWPTADADHFTTLPIKFLMVDHTLFTVHSPDTTYMIEEFRQRPDEHIHSEKELIFAILFAVTKYFQRALSQLNSQRLVLDNNLSERIHNKDLQELSQVEKSLVYLSSSIRTNLMMLESLKNKKSGLHMKASEEEMCDDIIIEVQQSSQMIKIYSEVTEEISKTSNNILNNNLNNTMQFLTVWSLLLTIPTIVTGFFGMNVDLPIFHNPFDWVIITIGSIIVMAILLWYLRRHNML</sequence>
<dbReference type="SUPFAM" id="SSF144083">
    <property type="entry name" value="Magnesium transport protein CorA, transmembrane region"/>
    <property type="match status" value="1"/>
</dbReference>
<comment type="subcellular location">
    <subcellularLocation>
        <location evidence="1">Membrane</location>
        <topology evidence="1">Multi-pass membrane protein</topology>
    </subcellularLocation>
</comment>
<evidence type="ECO:0000313" key="10">
    <source>
        <dbReference type="Proteomes" id="UP000732527"/>
    </source>
</evidence>
<comment type="similarity">
    <text evidence="2">Belongs to the CorA metal ion transporter (MIT) (TC 1.A.35) family.</text>
</comment>
<feature type="transmembrane region" description="Helical" evidence="6">
    <location>
        <begin position="279"/>
        <end position="299"/>
    </location>
</feature>
<comment type="caution">
    <text evidence="7">The sequence shown here is derived from an EMBL/GenBank/DDBJ whole genome shotgun (WGS) entry which is preliminary data.</text>
</comment>
<evidence type="ECO:0000313" key="9">
    <source>
        <dbReference type="Proteomes" id="UP000216448"/>
    </source>
</evidence>
<protein>
    <submittedName>
        <fullName evidence="7 8">Magnesium transporter CorA</fullName>
    </submittedName>
</protein>
<keyword evidence="4 6" id="KW-1133">Transmembrane helix</keyword>
<evidence type="ECO:0000313" key="8">
    <source>
        <dbReference type="EMBL" id="PAB53175.1"/>
    </source>
</evidence>
<dbReference type="InterPro" id="IPR045863">
    <property type="entry name" value="CorA_TM1_TM2"/>
</dbReference>
<dbReference type="GO" id="GO:0016020">
    <property type="term" value="C:membrane"/>
    <property type="evidence" value="ECO:0007669"/>
    <property type="project" value="UniProtKB-SubCell"/>
</dbReference>
<reference evidence="8 9" key="1">
    <citation type="submission" date="2017-05" db="EMBL/GenBank/DDBJ databases">
        <title>Lactobacillus johnsonii from commercial turkeys.</title>
        <authorList>
            <person name="Johnson T.J."/>
            <person name="Youmans B."/>
        </authorList>
    </citation>
    <scope>NUCLEOTIDE SEQUENCE [LARGE SCALE GENOMIC DNA]</scope>
    <source>
        <strain evidence="8 9">UMNLJ54</strain>
    </source>
</reference>
<evidence type="ECO:0000256" key="1">
    <source>
        <dbReference type="ARBA" id="ARBA00004141"/>
    </source>
</evidence>
<evidence type="ECO:0000256" key="2">
    <source>
        <dbReference type="ARBA" id="ARBA00009765"/>
    </source>
</evidence>
<evidence type="ECO:0000256" key="4">
    <source>
        <dbReference type="ARBA" id="ARBA00022989"/>
    </source>
</evidence>
<dbReference type="AlphaFoldDB" id="A0A1Y4IIK4"/>
<dbReference type="Pfam" id="PF01544">
    <property type="entry name" value="CorA"/>
    <property type="match status" value="1"/>
</dbReference>
<evidence type="ECO:0000256" key="6">
    <source>
        <dbReference type="SAM" id="Phobius"/>
    </source>
</evidence>
<dbReference type="Proteomes" id="UP000216448">
    <property type="component" value="Unassembled WGS sequence"/>
</dbReference>
<dbReference type="Gene3D" id="1.20.58.340">
    <property type="entry name" value="Magnesium transport protein CorA, transmembrane region"/>
    <property type="match status" value="2"/>
</dbReference>
<dbReference type="InterPro" id="IPR047199">
    <property type="entry name" value="CorA-like"/>
</dbReference>
<evidence type="ECO:0000256" key="3">
    <source>
        <dbReference type="ARBA" id="ARBA00022692"/>
    </source>
</evidence>
<feature type="transmembrane region" description="Helical" evidence="6">
    <location>
        <begin position="248"/>
        <end position="267"/>
    </location>
</feature>
<evidence type="ECO:0000313" key="7">
    <source>
        <dbReference type="EMBL" id="HJE48717.1"/>
    </source>
</evidence>
<accession>A0A1Y4IIK4</accession>
<dbReference type="Proteomes" id="UP000732527">
    <property type="component" value="Unassembled WGS sequence"/>
</dbReference>
<name>A0A1Y4IIK4_LACJH</name>
<evidence type="ECO:0000256" key="5">
    <source>
        <dbReference type="ARBA" id="ARBA00023136"/>
    </source>
</evidence>
<proteinExistence type="inferred from homology"/>
<dbReference type="EMBL" id="DYYQ01000008">
    <property type="protein sequence ID" value="HJE48717.1"/>
    <property type="molecule type" value="Genomic_DNA"/>
</dbReference>
<dbReference type="GO" id="GO:0046873">
    <property type="term" value="F:metal ion transmembrane transporter activity"/>
    <property type="evidence" value="ECO:0007669"/>
    <property type="project" value="InterPro"/>
</dbReference>
<dbReference type="EMBL" id="NIBB01000011">
    <property type="protein sequence ID" value="PAB53175.1"/>
    <property type="molecule type" value="Genomic_DNA"/>
</dbReference>
<keyword evidence="5 6" id="KW-0472">Membrane</keyword>
<dbReference type="RefSeq" id="WP_012845406.1">
    <property type="nucleotide sequence ID" value="NZ_CP021703.1"/>
</dbReference>
<dbReference type="PANTHER" id="PTHR47891:SF1">
    <property type="entry name" value="CORA-MAGNESIUM AND COBALT TRANSPORTER"/>
    <property type="match status" value="1"/>
</dbReference>
<dbReference type="CDD" id="cd12827">
    <property type="entry name" value="EcCorA_ZntB-like_u2"/>
    <property type="match status" value="1"/>
</dbReference>
<dbReference type="Gene3D" id="3.30.460.20">
    <property type="entry name" value="CorA soluble domain-like"/>
    <property type="match status" value="1"/>
</dbReference>
<dbReference type="InterPro" id="IPR045861">
    <property type="entry name" value="CorA_cytoplasmic_dom"/>
</dbReference>
<dbReference type="SUPFAM" id="SSF143865">
    <property type="entry name" value="CorA soluble domain-like"/>
    <property type="match status" value="1"/>
</dbReference>
<dbReference type="PANTHER" id="PTHR47891">
    <property type="entry name" value="TRANSPORTER-RELATED"/>
    <property type="match status" value="1"/>
</dbReference>
<organism evidence="7 10">
    <name type="scientific">Lactobacillus johnsonii</name>
    <dbReference type="NCBI Taxonomy" id="33959"/>
    <lineage>
        <taxon>Bacteria</taxon>
        <taxon>Bacillati</taxon>
        <taxon>Bacillota</taxon>
        <taxon>Bacilli</taxon>
        <taxon>Lactobacillales</taxon>
        <taxon>Lactobacillaceae</taxon>
        <taxon>Lactobacillus</taxon>
    </lineage>
</organism>
<dbReference type="InterPro" id="IPR002523">
    <property type="entry name" value="MgTranspt_CorA/ZnTranspt_ZntB"/>
</dbReference>
<keyword evidence="3 6" id="KW-0812">Transmembrane</keyword>
<reference evidence="7" key="2">
    <citation type="journal article" date="2021" name="PeerJ">
        <title>Extensive microbial diversity within the chicken gut microbiome revealed by metagenomics and culture.</title>
        <authorList>
            <person name="Gilroy R."/>
            <person name="Ravi A."/>
            <person name="Getino M."/>
            <person name="Pursley I."/>
            <person name="Horton D.L."/>
            <person name="Alikhan N.F."/>
            <person name="Baker D."/>
            <person name="Gharbi K."/>
            <person name="Hall N."/>
            <person name="Watson M."/>
            <person name="Adriaenssens E.M."/>
            <person name="Foster-Nyarko E."/>
            <person name="Jarju S."/>
            <person name="Secka A."/>
            <person name="Antonio M."/>
            <person name="Oren A."/>
            <person name="Chaudhuri R.R."/>
            <person name="La Ragione R."/>
            <person name="Hildebrand F."/>
            <person name="Pallen M.J."/>
        </authorList>
    </citation>
    <scope>NUCLEOTIDE SEQUENCE</scope>
    <source>
        <strain evidence="7">CHK192-2623</strain>
    </source>
</reference>
<reference evidence="7" key="3">
    <citation type="submission" date="2021-09" db="EMBL/GenBank/DDBJ databases">
        <authorList>
            <person name="Gilroy R."/>
        </authorList>
    </citation>
    <scope>NUCLEOTIDE SEQUENCE</scope>
    <source>
        <strain evidence="7">CHK192-2623</strain>
    </source>
</reference>
<gene>
    <name evidence="8" type="ORF">A3P64_02305</name>
    <name evidence="7" type="ORF">K8V69_00775</name>
</gene>